<protein>
    <submittedName>
        <fullName evidence="1">Uncharacterized protein</fullName>
    </submittedName>
</protein>
<accession>A0A0G4LV34</accession>
<organism evidence="1 2">
    <name type="scientific">Verticillium longisporum</name>
    <name type="common">Verticillium dahliae var. longisporum</name>
    <dbReference type="NCBI Taxonomy" id="100787"/>
    <lineage>
        <taxon>Eukaryota</taxon>
        <taxon>Fungi</taxon>
        <taxon>Dikarya</taxon>
        <taxon>Ascomycota</taxon>
        <taxon>Pezizomycotina</taxon>
        <taxon>Sordariomycetes</taxon>
        <taxon>Hypocreomycetidae</taxon>
        <taxon>Glomerellales</taxon>
        <taxon>Plectosphaerellaceae</taxon>
        <taxon>Verticillium</taxon>
    </lineage>
</organism>
<dbReference type="PANTHER" id="PTHR10039">
    <property type="entry name" value="AMELOGENIN"/>
    <property type="match status" value="1"/>
</dbReference>
<evidence type="ECO:0000313" key="1">
    <source>
        <dbReference type="EMBL" id="CRK25941.1"/>
    </source>
</evidence>
<dbReference type="EMBL" id="CVQH01019890">
    <property type="protein sequence ID" value="CRK25941.1"/>
    <property type="molecule type" value="Genomic_DNA"/>
</dbReference>
<dbReference type="Proteomes" id="UP000044602">
    <property type="component" value="Unassembled WGS sequence"/>
</dbReference>
<dbReference type="AlphaFoldDB" id="A0A0G4LV34"/>
<sequence length="346" mass="39198">MIIVSRDIPGLRGLTRLKLDPDNHASVQSDIGRFITHEVAQLSQTHNLDPQLCTKIEADLLQRSERTFLWVGVAMQELMRQSTSNQIQKALASLPHGLNNTYSRILIQIKESDRRQTALLLQLTAIAVRPLAIAELASLIGNDEPPEVSAERATLDAIALCANILRRDDDQVTFVHLSAKEYLQTQLPILMNNQPGLRIFYVSAEDAQLNLAEACINTIEGSSFQDNNLFESLDEDSEDDSIVSDTWSLANCNSEAETDSDDHEDLYQREPLLEYATLYWFRHAAYMDTKSSQLYNLQRPFFAEHSVTRANWVRAYIYHRSYRGQSLSQDSNLLIVSARFNVLNLA</sequence>
<gene>
    <name evidence="1" type="ORF">BN1708_014373</name>
</gene>
<dbReference type="PANTHER" id="PTHR10039:SF14">
    <property type="entry name" value="NACHT DOMAIN-CONTAINING PROTEIN"/>
    <property type="match status" value="1"/>
</dbReference>
<proteinExistence type="predicted"/>
<dbReference type="STRING" id="100787.A0A0G4LV34"/>
<reference evidence="1 2" key="1">
    <citation type="submission" date="2015-05" db="EMBL/GenBank/DDBJ databases">
        <authorList>
            <person name="Wang D.B."/>
            <person name="Wang M."/>
        </authorList>
    </citation>
    <scope>NUCLEOTIDE SEQUENCE [LARGE SCALE GENOMIC DNA]</scope>
    <source>
        <strain evidence="1">VL1</strain>
    </source>
</reference>
<name>A0A0G4LV34_VERLO</name>
<keyword evidence="2" id="KW-1185">Reference proteome</keyword>
<evidence type="ECO:0000313" key="2">
    <source>
        <dbReference type="Proteomes" id="UP000044602"/>
    </source>
</evidence>